<evidence type="ECO:0000256" key="5">
    <source>
        <dbReference type="RuleBase" id="RU004328"/>
    </source>
</evidence>
<keyword evidence="3" id="KW-1015">Disulfide bond</keyword>
<dbReference type="GO" id="GO:0033897">
    <property type="term" value="F:ribonuclease T2 activity"/>
    <property type="evidence" value="ECO:0007669"/>
    <property type="project" value="UniProtKB-EC"/>
</dbReference>
<name>A0A0W0FG65_MONRR</name>
<evidence type="ECO:0000256" key="3">
    <source>
        <dbReference type="ARBA" id="ARBA00023157"/>
    </source>
</evidence>
<comment type="caution">
    <text evidence="7">The sequence shown here is derived from an EMBL/GenBank/DDBJ whole genome shotgun (WGS) entry which is preliminary data.</text>
</comment>
<dbReference type="SUPFAM" id="SSF55895">
    <property type="entry name" value="Ribonuclease Rh-like"/>
    <property type="match status" value="1"/>
</dbReference>
<reference evidence="7 8" key="1">
    <citation type="submission" date="2015-12" db="EMBL/GenBank/DDBJ databases">
        <title>Draft genome sequence of Moniliophthora roreri, the causal agent of frosty pod rot of cacao.</title>
        <authorList>
            <person name="Aime M.C."/>
            <person name="Diaz-Valderrama J.R."/>
            <person name="Kijpornyongpan T."/>
            <person name="Phillips-Mora W."/>
        </authorList>
    </citation>
    <scope>NUCLEOTIDE SEQUENCE [LARGE SCALE GENOMIC DNA]</scope>
    <source>
        <strain evidence="7 8">MCA 2952</strain>
    </source>
</reference>
<dbReference type="AlphaFoldDB" id="A0A0W0FG65"/>
<dbReference type="eggNOG" id="KOG1642">
    <property type="taxonomic scope" value="Eukaryota"/>
</dbReference>
<feature type="active site" evidence="4">
    <location>
        <position position="99"/>
    </location>
</feature>
<feature type="signal peptide" evidence="6">
    <location>
        <begin position="1"/>
        <end position="21"/>
    </location>
</feature>
<gene>
    <name evidence="7" type="ORF">WG66_11941</name>
</gene>
<evidence type="ECO:0000256" key="1">
    <source>
        <dbReference type="ARBA" id="ARBA00007469"/>
    </source>
</evidence>
<sequence length="316" mass="35532">MRGFPGVFTAVLNFAVVSVIAAFNGTRSNKGLSVPATIADLTACASQPVTFSCENTTAIQNTCCSPTPGGLVLQTQFWSTYTGLEDKGQKLPKNSWTIHGLWPDNCDGSFEQYCDFSRQYDPAPSPKVLPNGTEIPVYTGPGVHTFIKKFGRDDLLDYMNKYWINQGFPNEELWAHEFSKHATCTSTFDLACYGESYKEHSDVINYFDATIRAFHQYPTFDMLAAFGILPSNRTAYSLESIQNALKTQTGVIPYLGCRNKTILSEVWYFSHIYGTEQYGTYKTLDSTTPSSCANNESIWYYERTPSAEKEVRKFKW</sequence>
<keyword evidence="6" id="KW-0732">Signal</keyword>
<feature type="active site" evidence="4">
    <location>
        <position position="177"/>
    </location>
</feature>
<protein>
    <recommendedName>
        <fullName evidence="2">ribonuclease T2</fullName>
        <ecNumber evidence="2">4.6.1.19</ecNumber>
    </recommendedName>
</protein>
<accession>A0A0W0FG65</accession>
<dbReference type="InterPro" id="IPR001568">
    <property type="entry name" value="RNase_T2-like"/>
</dbReference>
<evidence type="ECO:0000313" key="7">
    <source>
        <dbReference type="EMBL" id="KTB35343.1"/>
    </source>
</evidence>
<dbReference type="InterPro" id="IPR018188">
    <property type="entry name" value="RNase_T2_His_AS_1"/>
</dbReference>
<organism evidence="7 8">
    <name type="scientific">Moniliophthora roreri</name>
    <name type="common">Frosty pod rot fungus</name>
    <name type="synonym">Monilia roreri</name>
    <dbReference type="NCBI Taxonomy" id="221103"/>
    <lineage>
        <taxon>Eukaryota</taxon>
        <taxon>Fungi</taxon>
        <taxon>Dikarya</taxon>
        <taxon>Basidiomycota</taxon>
        <taxon>Agaricomycotina</taxon>
        <taxon>Agaricomycetes</taxon>
        <taxon>Agaricomycetidae</taxon>
        <taxon>Agaricales</taxon>
        <taxon>Marasmiineae</taxon>
        <taxon>Marasmiaceae</taxon>
        <taxon>Moniliophthora</taxon>
    </lineage>
</organism>
<evidence type="ECO:0000256" key="4">
    <source>
        <dbReference type="PIRSR" id="PIRSR633697-1"/>
    </source>
</evidence>
<dbReference type="PANTHER" id="PTHR11240:SF17">
    <property type="entry name" value="RIBONUCLEASE T2"/>
    <property type="match status" value="1"/>
</dbReference>
<dbReference type="CDD" id="cd01061">
    <property type="entry name" value="RNase_T2_euk"/>
    <property type="match status" value="1"/>
</dbReference>
<dbReference type="PANTHER" id="PTHR11240">
    <property type="entry name" value="RIBONUCLEASE T2"/>
    <property type="match status" value="1"/>
</dbReference>
<dbReference type="InterPro" id="IPR033130">
    <property type="entry name" value="RNase_T2_His_AS_2"/>
</dbReference>
<dbReference type="GO" id="GO:0006401">
    <property type="term" value="P:RNA catabolic process"/>
    <property type="evidence" value="ECO:0007669"/>
    <property type="project" value="TreeGrafter"/>
</dbReference>
<evidence type="ECO:0000313" key="8">
    <source>
        <dbReference type="Proteomes" id="UP000054988"/>
    </source>
</evidence>
<dbReference type="Gene3D" id="3.90.730.10">
    <property type="entry name" value="Ribonuclease T2-like"/>
    <property type="match status" value="1"/>
</dbReference>
<dbReference type="InterPro" id="IPR033697">
    <property type="entry name" value="Ribonuclease_T2_eukaryotic"/>
</dbReference>
<feature type="active site" evidence="4">
    <location>
        <position position="181"/>
    </location>
</feature>
<evidence type="ECO:0000256" key="6">
    <source>
        <dbReference type="SAM" id="SignalP"/>
    </source>
</evidence>
<dbReference type="Proteomes" id="UP000054988">
    <property type="component" value="Unassembled WGS sequence"/>
</dbReference>
<dbReference type="GO" id="GO:0003723">
    <property type="term" value="F:RNA binding"/>
    <property type="evidence" value="ECO:0007669"/>
    <property type="project" value="InterPro"/>
</dbReference>
<dbReference type="GO" id="GO:0005576">
    <property type="term" value="C:extracellular region"/>
    <property type="evidence" value="ECO:0007669"/>
    <property type="project" value="TreeGrafter"/>
</dbReference>
<feature type="chain" id="PRO_5006901781" description="ribonuclease T2" evidence="6">
    <location>
        <begin position="22"/>
        <end position="316"/>
    </location>
</feature>
<proteinExistence type="inferred from homology"/>
<dbReference type="Pfam" id="PF00445">
    <property type="entry name" value="Ribonuclease_T2"/>
    <property type="match status" value="1"/>
</dbReference>
<dbReference type="PROSITE" id="PS00530">
    <property type="entry name" value="RNASE_T2_1"/>
    <property type="match status" value="1"/>
</dbReference>
<dbReference type="InterPro" id="IPR036430">
    <property type="entry name" value="RNase_T2-like_sf"/>
</dbReference>
<comment type="similarity">
    <text evidence="1 5">Belongs to the RNase T2 family.</text>
</comment>
<evidence type="ECO:0000256" key="2">
    <source>
        <dbReference type="ARBA" id="ARBA00012571"/>
    </source>
</evidence>
<dbReference type="EC" id="4.6.1.19" evidence="2"/>
<dbReference type="PROSITE" id="PS00531">
    <property type="entry name" value="RNASE_T2_2"/>
    <property type="match status" value="1"/>
</dbReference>
<dbReference type="EMBL" id="LATX01001990">
    <property type="protein sequence ID" value="KTB35343.1"/>
    <property type="molecule type" value="Genomic_DNA"/>
</dbReference>